<dbReference type="EMBL" id="GBRH01162080">
    <property type="protein sequence ID" value="JAE35816.1"/>
    <property type="molecule type" value="Transcribed_RNA"/>
</dbReference>
<proteinExistence type="predicted"/>
<name>A0A0A9HLS1_ARUDO</name>
<evidence type="ECO:0000313" key="1">
    <source>
        <dbReference type="EMBL" id="JAE35816.1"/>
    </source>
</evidence>
<sequence>MLLVSNSLSNYVQITYLRFLKLSENPAPCDYYLPLYEKKFSR</sequence>
<protein>
    <submittedName>
        <fullName evidence="1">Uncharacterized protein</fullName>
    </submittedName>
</protein>
<organism evidence="1">
    <name type="scientific">Arundo donax</name>
    <name type="common">Giant reed</name>
    <name type="synonym">Donax arundinaceus</name>
    <dbReference type="NCBI Taxonomy" id="35708"/>
    <lineage>
        <taxon>Eukaryota</taxon>
        <taxon>Viridiplantae</taxon>
        <taxon>Streptophyta</taxon>
        <taxon>Embryophyta</taxon>
        <taxon>Tracheophyta</taxon>
        <taxon>Spermatophyta</taxon>
        <taxon>Magnoliopsida</taxon>
        <taxon>Liliopsida</taxon>
        <taxon>Poales</taxon>
        <taxon>Poaceae</taxon>
        <taxon>PACMAD clade</taxon>
        <taxon>Arundinoideae</taxon>
        <taxon>Arundineae</taxon>
        <taxon>Arundo</taxon>
    </lineage>
</organism>
<dbReference type="AlphaFoldDB" id="A0A0A9HLS1"/>
<reference evidence="1" key="2">
    <citation type="journal article" date="2015" name="Data Brief">
        <title>Shoot transcriptome of the giant reed, Arundo donax.</title>
        <authorList>
            <person name="Barrero R.A."/>
            <person name="Guerrero F.D."/>
            <person name="Moolhuijzen P."/>
            <person name="Goolsby J.A."/>
            <person name="Tidwell J."/>
            <person name="Bellgard S.E."/>
            <person name="Bellgard M.I."/>
        </authorList>
    </citation>
    <scope>NUCLEOTIDE SEQUENCE</scope>
    <source>
        <tissue evidence="1">Shoot tissue taken approximately 20 cm above the soil surface</tissue>
    </source>
</reference>
<accession>A0A0A9HLS1</accession>
<reference evidence="1" key="1">
    <citation type="submission" date="2014-09" db="EMBL/GenBank/DDBJ databases">
        <authorList>
            <person name="Magalhaes I.L.F."/>
            <person name="Oliveira U."/>
            <person name="Santos F.R."/>
            <person name="Vidigal T.H.D.A."/>
            <person name="Brescovit A.D."/>
            <person name="Santos A.J."/>
        </authorList>
    </citation>
    <scope>NUCLEOTIDE SEQUENCE</scope>
    <source>
        <tissue evidence="1">Shoot tissue taken approximately 20 cm above the soil surface</tissue>
    </source>
</reference>